<feature type="region of interest" description="Disordered" evidence="1">
    <location>
        <begin position="1"/>
        <end position="28"/>
    </location>
</feature>
<gene>
    <name evidence="2" type="ORF">ACAOBT_LOCUS2659</name>
</gene>
<evidence type="ECO:0000313" key="2">
    <source>
        <dbReference type="EMBL" id="CAH1958464.1"/>
    </source>
</evidence>
<accession>A0A9P0JQW8</accession>
<sequence>MNRWKEKAFHGRFPHDTTQNPSTSNSVATVEIQDRQSHRPLAITSIAQELSASTSADLAESQEILTIAETHRQPSASLAEQHVIVTIAEVHNQQSSTLPRQRNMEAAAEISIANEQLHAPSDPMDKIEEFH</sequence>
<reference evidence="2" key="1">
    <citation type="submission" date="2022-03" db="EMBL/GenBank/DDBJ databases">
        <authorList>
            <person name="Sayadi A."/>
        </authorList>
    </citation>
    <scope>NUCLEOTIDE SEQUENCE</scope>
</reference>
<dbReference type="Proteomes" id="UP001152888">
    <property type="component" value="Unassembled WGS sequence"/>
</dbReference>
<keyword evidence="3" id="KW-1185">Reference proteome</keyword>
<comment type="caution">
    <text evidence="2">The sequence shown here is derived from an EMBL/GenBank/DDBJ whole genome shotgun (WGS) entry which is preliminary data.</text>
</comment>
<protein>
    <submittedName>
        <fullName evidence="2">Uncharacterized protein</fullName>
    </submittedName>
</protein>
<evidence type="ECO:0000256" key="1">
    <source>
        <dbReference type="SAM" id="MobiDB-lite"/>
    </source>
</evidence>
<feature type="compositionally biased region" description="Basic and acidic residues" evidence="1">
    <location>
        <begin position="1"/>
        <end position="15"/>
    </location>
</feature>
<dbReference type="EMBL" id="CAKOFQ010006677">
    <property type="protein sequence ID" value="CAH1958464.1"/>
    <property type="molecule type" value="Genomic_DNA"/>
</dbReference>
<proteinExistence type="predicted"/>
<dbReference type="AlphaFoldDB" id="A0A9P0JQW8"/>
<organism evidence="2 3">
    <name type="scientific">Acanthoscelides obtectus</name>
    <name type="common">Bean weevil</name>
    <name type="synonym">Bruchus obtectus</name>
    <dbReference type="NCBI Taxonomy" id="200917"/>
    <lineage>
        <taxon>Eukaryota</taxon>
        <taxon>Metazoa</taxon>
        <taxon>Ecdysozoa</taxon>
        <taxon>Arthropoda</taxon>
        <taxon>Hexapoda</taxon>
        <taxon>Insecta</taxon>
        <taxon>Pterygota</taxon>
        <taxon>Neoptera</taxon>
        <taxon>Endopterygota</taxon>
        <taxon>Coleoptera</taxon>
        <taxon>Polyphaga</taxon>
        <taxon>Cucujiformia</taxon>
        <taxon>Chrysomeloidea</taxon>
        <taxon>Chrysomelidae</taxon>
        <taxon>Bruchinae</taxon>
        <taxon>Bruchini</taxon>
        <taxon>Acanthoscelides</taxon>
    </lineage>
</organism>
<feature type="compositionally biased region" description="Polar residues" evidence="1">
    <location>
        <begin position="16"/>
        <end position="28"/>
    </location>
</feature>
<name>A0A9P0JQW8_ACAOB</name>
<evidence type="ECO:0000313" key="3">
    <source>
        <dbReference type="Proteomes" id="UP001152888"/>
    </source>
</evidence>